<accession>A0ACC3BWD5</accession>
<dbReference type="EMBL" id="CM020618">
    <property type="protein sequence ID" value="KAK1862336.1"/>
    <property type="molecule type" value="Genomic_DNA"/>
</dbReference>
<reference evidence="1" key="1">
    <citation type="submission" date="2019-11" db="EMBL/GenBank/DDBJ databases">
        <title>Nori genome reveals adaptations in red seaweeds to the harsh intertidal environment.</title>
        <authorList>
            <person name="Wang D."/>
            <person name="Mao Y."/>
        </authorList>
    </citation>
    <scope>NUCLEOTIDE SEQUENCE</scope>
    <source>
        <tissue evidence="1">Gametophyte</tissue>
    </source>
</reference>
<organism evidence="1 2">
    <name type="scientific">Pyropia yezoensis</name>
    <name type="common">Susabi-nori</name>
    <name type="synonym">Porphyra yezoensis</name>
    <dbReference type="NCBI Taxonomy" id="2788"/>
    <lineage>
        <taxon>Eukaryota</taxon>
        <taxon>Rhodophyta</taxon>
        <taxon>Bangiophyceae</taxon>
        <taxon>Bangiales</taxon>
        <taxon>Bangiaceae</taxon>
        <taxon>Pyropia</taxon>
    </lineage>
</organism>
<sequence length="698" mass="67675">MGGLRWSWRGRSPPPRWCGWCGMATWGGGGGRGGWGGAGAAARGGPGRGGGGGGGGGGGAPLRDLGVGDGGVTTVQRPAAALADLPVRAGAANSDPVSGGGGAPGVGGDAPPGGAVGPDWLAGRDSRYGTAATRPVLAGKGVSGGGGGGGGDTPPPRIIFHAEVAAASWDPVAGAGAAGDTPPLTLHLTTGEAVRVDVVIAATGVVPAVELAVDAGIAVDGQGAGGGVGGGGGAVPPGRVAAAKAGGLTSPAPPAWPAPMTEAAAVAAAAAESSSPPTTHPPVPPPPPPPSTLSPTPLPPSSHPCPGGILVRAPSMATSAPGVYAAGDCTTVVTPAVPPGAPPPLWHQMRLWGQARVAGVAAARSAARAAARHVAAVAAAAAGAAAAKQARGEEGEHGGNNGTAAAATAADPASVFKGAVANVQDDGHEDNSDEDDDADLSFELFAHVTWFMGAKVVLLGRHDGRGLPPGYTVYEADGSEGGEGGPGSWARAVVSASGRLVGGVLVGETGLEEAYENLMLDGLDVGGVGAGPLLAPHPAAVGILTVSDRASAGEYEDRGGPAIRSFVEAHLANPRDVIYQVVPDERPAIAAGIRSMATAYGCVLILTTGGTGPCRRDVTPEATAEVCEKLMGGFGERMRAVGVAGGVPSAILSRGVAGVCGGGRWWSTCRATRGRCRSVWAPCGGRWGTVCGSLGGPS</sequence>
<comment type="caution">
    <text evidence="1">The sequence shown here is derived from an EMBL/GenBank/DDBJ whole genome shotgun (WGS) entry which is preliminary data.</text>
</comment>
<gene>
    <name evidence="1" type="ORF">I4F81_004910</name>
</gene>
<evidence type="ECO:0000313" key="2">
    <source>
        <dbReference type="Proteomes" id="UP000798662"/>
    </source>
</evidence>
<protein>
    <submittedName>
        <fullName evidence="1">Uncharacterized protein</fullName>
    </submittedName>
</protein>
<keyword evidence="2" id="KW-1185">Reference proteome</keyword>
<dbReference type="Proteomes" id="UP000798662">
    <property type="component" value="Chromosome 1"/>
</dbReference>
<proteinExistence type="predicted"/>
<evidence type="ECO:0000313" key="1">
    <source>
        <dbReference type="EMBL" id="KAK1862336.1"/>
    </source>
</evidence>
<name>A0ACC3BWD5_PYRYE</name>